<evidence type="ECO:0000256" key="2">
    <source>
        <dbReference type="ARBA" id="ARBA00023136"/>
    </source>
</evidence>
<sequence length="178" mass="18668">MASVREPLARPPWVAAGVLAVVAAVLAVLLFVVVYPARDRHEKAAPAAAFSSGEQAALKAAAVQTVNLLTYSRARFDADFARALAGVTGQLKSDLQKDKATTLVQLTKNKFDIKATVSDVALEGGSPVKGLLVLVVASGYRVDDTGKTSAAIPKRIQLTMVHSGSKWLASDLQGIDLS</sequence>
<keyword evidence="5" id="KW-1185">Reference proteome</keyword>
<evidence type="ECO:0000313" key="4">
    <source>
        <dbReference type="EMBL" id="WAX58879.1"/>
    </source>
</evidence>
<evidence type="ECO:0000256" key="1">
    <source>
        <dbReference type="ARBA" id="ARBA00004370"/>
    </source>
</evidence>
<feature type="transmembrane region" description="Helical" evidence="3">
    <location>
        <begin position="12"/>
        <end position="35"/>
    </location>
</feature>
<dbReference type="Proteomes" id="UP001164693">
    <property type="component" value="Chromosome"/>
</dbReference>
<gene>
    <name evidence="4" type="ORF">M6B22_08975</name>
</gene>
<dbReference type="PANTHER" id="PTHR37042:SF4">
    <property type="entry name" value="OUTER MEMBRANE PROTEIN RV1973"/>
    <property type="match status" value="1"/>
</dbReference>
<comment type="subcellular location">
    <subcellularLocation>
        <location evidence="1">Membrane</location>
    </subcellularLocation>
</comment>
<evidence type="ECO:0000256" key="3">
    <source>
        <dbReference type="SAM" id="Phobius"/>
    </source>
</evidence>
<dbReference type="EMBL" id="CP097463">
    <property type="protein sequence ID" value="WAX58879.1"/>
    <property type="molecule type" value="Genomic_DNA"/>
</dbReference>
<reference evidence="4" key="1">
    <citation type="submission" date="2022-05" db="EMBL/GenBank/DDBJ databases">
        <title>Jatrophihabitans sp. SB3-54 whole genome sequence.</title>
        <authorList>
            <person name="Suh M.K."/>
            <person name="Eom M.K."/>
            <person name="Kim J.S."/>
            <person name="Kim H.S."/>
            <person name="Do H.E."/>
            <person name="Shin Y.K."/>
            <person name="Lee J.-S."/>
        </authorList>
    </citation>
    <scope>NUCLEOTIDE SEQUENCE</scope>
    <source>
        <strain evidence="4">SB3-54</strain>
    </source>
</reference>
<evidence type="ECO:0000313" key="5">
    <source>
        <dbReference type="Proteomes" id="UP001164693"/>
    </source>
</evidence>
<accession>A0ABY7K2F9</accession>
<keyword evidence="3" id="KW-0812">Transmembrane</keyword>
<name>A0ABY7K2F9_9ACTN</name>
<protein>
    <recommendedName>
        <fullName evidence="6">Mce-associated membrane protein</fullName>
    </recommendedName>
</protein>
<keyword evidence="2 3" id="KW-0472">Membrane</keyword>
<keyword evidence="3" id="KW-1133">Transmembrane helix</keyword>
<proteinExistence type="predicted"/>
<evidence type="ECO:0008006" key="6">
    <source>
        <dbReference type="Google" id="ProtNLM"/>
    </source>
</evidence>
<dbReference type="RefSeq" id="WP_269445419.1">
    <property type="nucleotide sequence ID" value="NZ_CP097463.1"/>
</dbReference>
<organism evidence="4 5">
    <name type="scientific">Jatrophihabitans cynanchi</name>
    <dbReference type="NCBI Taxonomy" id="2944128"/>
    <lineage>
        <taxon>Bacteria</taxon>
        <taxon>Bacillati</taxon>
        <taxon>Actinomycetota</taxon>
        <taxon>Actinomycetes</taxon>
        <taxon>Jatrophihabitantales</taxon>
        <taxon>Jatrophihabitantaceae</taxon>
        <taxon>Jatrophihabitans</taxon>
    </lineage>
</organism>
<dbReference type="PANTHER" id="PTHR37042">
    <property type="entry name" value="OUTER MEMBRANE PROTEIN RV1973"/>
    <property type="match status" value="1"/>
</dbReference>